<dbReference type="InterPro" id="IPR016039">
    <property type="entry name" value="Thiolase-like"/>
</dbReference>
<keyword evidence="2 5" id="KW-0012">Acyltransferase</keyword>
<gene>
    <name evidence="5" type="primary">fabHB</name>
    <name evidence="5" type="ORF">CRYO30217_00873</name>
</gene>
<feature type="domain" description="Beta-ketoacyl-[acyl-carrier-protein] synthase III N-terminal" evidence="4">
    <location>
        <begin position="108"/>
        <end position="185"/>
    </location>
</feature>
<dbReference type="PANTHER" id="PTHR34069">
    <property type="entry name" value="3-OXOACYL-[ACYL-CARRIER-PROTEIN] SYNTHASE 3"/>
    <property type="match status" value="1"/>
</dbReference>
<evidence type="ECO:0000259" key="3">
    <source>
        <dbReference type="Pfam" id="PF08541"/>
    </source>
</evidence>
<dbReference type="EC" id="2.3.1.180" evidence="5"/>
<keyword evidence="6" id="KW-1185">Reference proteome</keyword>
<dbReference type="CDD" id="cd00830">
    <property type="entry name" value="KAS_III"/>
    <property type="match status" value="1"/>
</dbReference>
<evidence type="ECO:0000259" key="4">
    <source>
        <dbReference type="Pfam" id="PF08545"/>
    </source>
</evidence>
<dbReference type="InterPro" id="IPR013747">
    <property type="entry name" value="ACP_syn_III_C"/>
</dbReference>
<dbReference type="GO" id="GO:0044550">
    <property type="term" value="P:secondary metabolite biosynthetic process"/>
    <property type="evidence" value="ECO:0007669"/>
    <property type="project" value="TreeGrafter"/>
</dbReference>
<organism evidence="5 6">
    <name type="scientific">Parvicella tangerina</name>
    <dbReference type="NCBI Taxonomy" id="2829795"/>
    <lineage>
        <taxon>Bacteria</taxon>
        <taxon>Pseudomonadati</taxon>
        <taxon>Bacteroidota</taxon>
        <taxon>Flavobacteriia</taxon>
        <taxon>Flavobacteriales</taxon>
        <taxon>Parvicellaceae</taxon>
        <taxon>Parvicella</taxon>
    </lineage>
</organism>
<dbReference type="Pfam" id="PF08541">
    <property type="entry name" value="ACP_syn_III_C"/>
    <property type="match status" value="1"/>
</dbReference>
<dbReference type="EMBL" id="OU015584">
    <property type="protein sequence ID" value="CAG5079152.1"/>
    <property type="molecule type" value="Genomic_DNA"/>
</dbReference>
<evidence type="ECO:0000313" key="5">
    <source>
        <dbReference type="EMBL" id="CAG5079152.1"/>
    </source>
</evidence>
<dbReference type="RefSeq" id="WP_258541095.1">
    <property type="nucleotide sequence ID" value="NZ_OU015584.1"/>
</dbReference>
<keyword evidence="1 5" id="KW-0808">Transferase</keyword>
<dbReference type="GO" id="GO:0006633">
    <property type="term" value="P:fatty acid biosynthetic process"/>
    <property type="evidence" value="ECO:0007669"/>
    <property type="project" value="InterPro"/>
</dbReference>
<reference evidence="5" key="1">
    <citation type="submission" date="2021-04" db="EMBL/GenBank/DDBJ databases">
        <authorList>
            <person name="Rodrigo-Torres L."/>
            <person name="Arahal R. D."/>
            <person name="Lucena T."/>
        </authorList>
    </citation>
    <scope>NUCLEOTIDE SEQUENCE</scope>
    <source>
        <strain evidence="5">AS29M-1</strain>
    </source>
</reference>
<dbReference type="GO" id="GO:0004315">
    <property type="term" value="F:3-oxoacyl-[acyl-carrier-protein] synthase activity"/>
    <property type="evidence" value="ECO:0007669"/>
    <property type="project" value="InterPro"/>
</dbReference>
<dbReference type="PANTHER" id="PTHR34069:SF2">
    <property type="entry name" value="BETA-KETOACYL-[ACYL-CARRIER-PROTEIN] SYNTHASE III"/>
    <property type="match status" value="1"/>
</dbReference>
<dbReference type="KEGG" id="ptan:CRYO30217_00873"/>
<dbReference type="AlphaFoldDB" id="A0A916JKM1"/>
<sequence length="334" mass="36345">MSKAFIQDIVIHTPTKELTNEELSTIFGIPMGEIFRSTGIKKRFLSAPDELASDLAVEVGKAFFNKSVITKDEVDFLLYVTSALDYVGPATACLIHEQLGLPKTCAAIDIPMGCSGFTNGLLIAKALVENGTGKNVLLITSDMPTKVLHSEDYHLRALFSDAAAATLISDQGGFLVNEVAYGCDGSGAENLIIRGSGARNPVDKEWITKYEKEGGLLIGRMEMDGMEILRFSLREVPTLLNELLEKNNLSKDDIDLFIFHHASDIVIRFLSRKMNISSEKVFTCLEDFGNTVSASIPIAIHEAKKAGVIKANSVIFIAGFGIGYSWSGTILKTE</sequence>
<protein>
    <submittedName>
        <fullName evidence="5">3-oxoacyl-[acyl-carrier-protein] synthase 3 protein 2</fullName>
        <ecNumber evidence="5">2.3.1.180</ecNumber>
    </submittedName>
</protein>
<evidence type="ECO:0000313" key="6">
    <source>
        <dbReference type="Proteomes" id="UP000683507"/>
    </source>
</evidence>
<evidence type="ECO:0000256" key="1">
    <source>
        <dbReference type="ARBA" id="ARBA00022679"/>
    </source>
</evidence>
<evidence type="ECO:0000256" key="2">
    <source>
        <dbReference type="ARBA" id="ARBA00023315"/>
    </source>
</evidence>
<dbReference type="Pfam" id="PF08545">
    <property type="entry name" value="ACP_syn_III"/>
    <property type="match status" value="1"/>
</dbReference>
<name>A0A916JKM1_9FLAO</name>
<dbReference type="GO" id="GO:0033818">
    <property type="term" value="F:beta-ketoacyl-acyl-carrier-protein synthase III activity"/>
    <property type="evidence" value="ECO:0007669"/>
    <property type="project" value="UniProtKB-EC"/>
</dbReference>
<dbReference type="Proteomes" id="UP000683507">
    <property type="component" value="Chromosome"/>
</dbReference>
<proteinExistence type="predicted"/>
<dbReference type="SUPFAM" id="SSF53901">
    <property type="entry name" value="Thiolase-like"/>
    <property type="match status" value="1"/>
</dbReference>
<feature type="domain" description="Beta-ketoacyl-[acyl-carrier-protein] synthase III C-terminal" evidence="3">
    <location>
        <begin position="244"/>
        <end position="332"/>
    </location>
</feature>
<dbReference type="InterPro" id="IPR013751">
    <property type="entry name" value="ACP_syn_III_N"/>
</dbReference>
<accession>A0A916JKM1</accession>
<dbReference type="Gene3D" id="3.40.47.10">
    <property type="match status" value="1"/>
</dbReference>